<accession>A0A7J6K6Z3</accession>
<feature type="compositionally biased region" description="Basic and acidic residues" evidence="1">
    <location>
        <begin position="508"/>
        <end position="518"/>
    </location>
</feature>
<feature type="region of interest" description="Disordered" evidence="1">
    <location>
        <begin position="507"/>
        <end position="595"/>
    </location>
</feature>
<dbReference type="SUPFAM" id="SSF81383">
    <property type="entry name" value="F-box domain"/>
    <property type="match status" value="1"/>
</dbReference>
<proteinExistence type="predicted"/>
<dbReference type="SUPFAM" id="SSF50978">
    <property type="entry name" value="WD40 repeat-like"/>
    <property type="match status" value="1"/>
</dbReference>
<feature type="compositionally biased region" description="Polar residues" evidence="1">
    <location>
        <begin position="442"/>
        <end position="458"/>
    </location>
</feature>
<feature type="region of interest" description="Disordered" evidence="1">
    <location>
        <begin position="372"/>
        <end position="396"/>
    </location>
</feature>
<dbReference type="AlphaFoldDB" id="A0A7J6K6Z3"/>
<protein>
    <submittedName>
        <fullName evidence="2">WD domain, G-beta repeat-containing protein</fullName>
    </submittedName>
</protein>
<evidence type="ECO:0000313" key="3">
    <source>
        <dbReference type="Proteomes" id="UP000557509"/>
    </source>
</evidence>
<dbReference type="InterPro" id="IPR036047">
    <property type="entry name" value="F-box-like_dom_sf"/>
</dbReference>
<feature type="region of interest" description="Disordered" evidence="1">
    <location>
        <begin position="422"/>
        <end position="459"/>
    </location>
</feature>
<dbReference type="EMBL" id="JAAUHK010000193">
    <property type="protein sequence ID" value="KAF4642734.1"/>
    <property type="molecule type" value="Genomic_DNA"/>
</dbReference>
<dbReference type="InterPro" id="IPR015943">
    <property type="entry name" value="WD40/YVTN_repeat-like_dom_sf"/>
</dbReference>
<gene>
    <name evidence="2" type="ORF">TGRH88_034600</name>
</gene>
<name>A0A7J6K6Z3_TOXGO</name>
<organism evidence="2 3">
    <name type="scientific">Toxoplasma gondii</name>
    <dbReference type="NCBI Taxonomy" id="5811"/>
    <lineage>
        <taxon>Eukaryota</taxon>
        <taxon>Sar</taxon>
        <taxon>Alveolata</taxon>
        <taxon>Apicomplexa</taxon>
        <taxon>Conoidasida</taxon>
        <taxon>Coccidia</taxon>
        <taxon>Eucoccidiorida</taxon>
        <taxon>Eimeriorina</taxon>
        <taxon>Sarcocystidae</taxon>
        <taxon>Toxoplasma</taxon>
    </lineage>
</organism>
<dbReference type="InterPro" id="IPR036322">
    <property type="entry name" value="WD40_repeat_dom_sf"/>
</dbReference>
<keyword evidence="3" id="KW-1185">Reference proteome</keyword>
<dbReference type="Proteomes" id="UP000557509">
    <property type="component" value="Unassembled WGS sequence"/>
</dbReference>
<feature type="compositionally biased region" description="Basic and acidic residues" evidence="1">
    <location>
        <begin position="586"/>
        <end position="595"/>
    </location>
</feature>
<evidence type="ECO:0000313" key="2">
    <source>
        <dbReference type="EMBL" id="KAF4642734.1"/>
    </source>
</evidence>
<comment type="caution">
    <text evidence="2">The sequence shown here is derived from an EMBL/GenBank/DDBJ whole genome shotgun (WGS) entry which is preliminary data.</text>
</comment>
<sequence>MDTCPRGRAAKAILRLHSTEDTSTFSVVKGDSLSDARSKAITTFPDTNFAGRSSAASEQERQMVVATQDPSDFCYIHELQDEIVFILLSFLGPPASAFHKVGSLSRRLRAAVTNEKLWEEFFIKRFKDKLNSPSAWRYSRAEALPLRPVLPFWLASSFTPQSETTASSSRCASPSSVSSSCSCSMDKSRATCFPSCPVARPGLACSGDENVCLGCPFIVDLAAASRRCSNLDLTSLVGSAVCVSAVPRQLVATAWSHSSRENAFGIPQFSCDCFRELHLLQESTPQGEVTVSHRSSSERVLDNALRCMGVPSGGKCWRGKYLLKHSLERKFASAQFDLQRTWFLDSPTLGPPLRGSEGDALEDTRGLRSASSGTMLLLDGTPPSSDGGNCSHDGDDETNSPLVYSSMFHRHCHHPRYLCHSRDRHSNRKSDSRTPTIRPLIITSTASRSRLSPASTSGGPPPVCVVSLRFFGDGAGLLYAARAGGVGAFCPDRGCHLRIFSLHRRVRRGEARRVRPAESHASVGDRQAMRRGRTRWGANGSLRQTGEESRFHSASSEGSGRDSESQSSSDQVDTDPDNGGSDAVVGEEHRSRREARGLERPAFALCVAHTIDDAMGRLHGYRNSARSCRTQIQLEPTANFERQRPLVVGGYSDGKIRVWDYCHPGRVLEHLEVNERLHRGPFAIKSVCAISGGRAGRGGCDILAGAEDGAIALLSADRPDIGIVQRLRDTLRFRTRNWLCRVEKKKLLEPIKDRMVHIFDFRAGEHPVASCGRHHDWAMCVQVPDGLGARVFETADRAVHSWDLRRLLGDFRQSAADRDQTAKALAERHRHKQLISGMRLDAFRLVSCSLDGCVLLSSLENRELGTQESSCVEQHTDVSVLKRGGTTQWMLGVDFAETKMATSTVDGAVQIYHLLHLHTLPGRFLYT</sequence>
<dbReference type="Gene3D" id="2.130.10.10">
    <property type="entry name" value="YVTN repeat-like/Quinoprotein amine dehydrogenase"/>
    <property type="match status" value="1"/>
</dbReference>
<dbReference type="VEuPathDB" id="ToxoDB:TGME49_204510"/>
<reference evidence="2 3" key="1">
    <citation type="submission" date="2020-03" db="EMBL/GenBank/DDBJ databases">
        <title>Genome sequence of Toxoplasma gondii RH-88 strain.</title>
        <authorList>
            <person name="Lorenzi H.A."/>
            <person name="Venepally P."/>
            <person name="Rozenberg A."/>
            <person name="Sibley D."/>
        </authorList>
    </citation>
    <scope>NUCLEOTIDE SEQUENCE [LARGE SCALE GENOMIC DNA]</scope>
    <source>
        <strain evidence="2 3">RH-88</strain>
    </source>
</reference>
<evidence type="ECO:0000256" key="1">
    <source>
        <dbReference type="SAM" id="MobiDB-lite"/>
    </source>
</evidence>